<evidence type="ECO:0000313" key="1">
    <source>
        <dbReference type="EMBL" id="QCE14386.1"/>
    </source>
</evidence>
<sequence length="144" mass="16181">MYNLRGDHFIVTRYVGSSLFEFRIFSVILEGIQCPARKGVSFGVSVAFSINFFNCFGSALKLKEDFIALNDLFLHFWKDEVVVGEGRMIDLTVMVEENEFGSLQIGRGPGWKLFCMSNGFEEGDTIKIGVSSKKDGFITIIKVN</sequence>
<name>A0A4D6NL70_VIGUN</name>
<reference evidence="1 2" key="1">
    <citation type="submission" date="2019-04" db="EMBL/GenBank/DDBJ databases">
        <title>An improved genome assembly and genetic linkage map for asparagus bean, Vigna unguiculata ssp. sesquipedialis.</title>
        <authorList>
            <person name="Xia Q."/>
            <person name="Zhang R."/>
            <person name="Dong Y."/>
        </authorList>
    </citation>
    <scope>NUCLEOTIDE SEQUENCE [LARGE SCALE GENOMIC DNA]</scope>
    <source>
        <tissue evidence="1">Leaf</tissue>
    </source>
</reference>
<keyword evidence="2" id="KW-1185">Reference proteome</keyword>
<gene>
    <name evidence="1" type="ORF">DEO72_LG11g1386</name>
</gene>
<accession>A0A4D6NL70</accession>
<dbReference type="AlphaFoldDB" id="A0A4D6NL70"/>
<dbReference type="Proteomes" id="UP000501690">
    <property type="component" value="Linkage Group LG11"/>
</dbReference>
<evidence type="ECO:0008006" key="3">
    <source>
        <dbReference type="Google" id="ProtNLM"/>
    </source>
</evidence>
<protein>
    <recommendedName>
        <fullName evidence="3">TF-B3 domain-containing protein</fullName>
    </recommendedName>
</protein>
<proteinExistence type="predicted"/>
<evidence type="ECO:0000313" key="2">
    <source>
        <dbReference type="Proteomes" id="UP000501690"/>
    </source>
</evidence>
<dbReference type="EMBL" id="CP039355">
    <property type="protein sequence ID" value="QCE14386.1"/>
    <property type="molecule type" value="Genomic_DNA"/>
</dbReference>
<organism evidence="1 2">
    <name type="scientific">Vigna unguiculata</name>
    <name type="common">Cowpea</name>
    <dbReference type="NCBI Taxonomy" id="3917"/>
    <lineage>
        <taxon>Eukaryota</taxon>
        <taxon>Viridiplantae</taxon>
        <taxon>Streptophyta</taxon>
        <taxon>Embryophyta</taxon>
        <taxon>Tracheophyta</taxon>
        <taxon>Spermatophyta</taxon>
        <taxon>Magnoliopsida</taxon>
        <taxon>eudicotyledons</taxon>
        <taxon>Gunneridae</taxon>
        <taxon>Pentapetalae</taxon>
        <taxon>rosids</taxon>
        <taxon>fabids</taxon>
        <taxon>Fabales</taxon>
        <taxon>Fabaceae</taxon>
        <taxon>Papilionoideae</taxon>
        <taxon>50 kb inversion clade</taxon>
        <taxon>NPAAA clade</taxon>
        <taxon>indigoferoid/millettioid clade</taxon>
        <taxon>Phaseoleae</taxon>
        <taxon>Vigna</taxon>
    </lineage>
</organism>